<evidence type="ECO:0000313" key="11">
    <source>
        <dbReference type="EMBL" id="KDR32193.1"/>
    </source>
</evidence>
<organism evidence="11 12">
    <name type="scientific">Caballeronia grimmiae</name>
    <dbReference type="NCBI Taxonomy" id="1071679"/>
    <lineage>
        <taxon>Bacteria</taxon>
        <taxon>Pseudomonadati</taxon>
        <taxon>Pseudomonadota</taxon>
        <taxon>Betaproteobacteria</taxon>
        <taxon>Burkholderiales</taxon>
        <taxon>Burkholderiaceae</taxon>
        <taxon>Caballeronia</taxon>
    </lineage>
</organism>
<dbReference type="Gene3D" id="3.30.450.20">
    <property type="entry name" value="PAS domain"/>
    <property type="match status" value="2"/>
</dbReference>
<evidence type="ECO:0000256" key="4">
    <source>
        <dbReference type="ARBA" id="ARBA00022692"/>
    </source>
</evidence>
<evidence type="ECO:0000256" key="7">
    <source>
        <dbReference type="ARBA" id="ARBA00034247"/>
    </source>
</evidence>
<dbReference type="CDD" id="cd01949">
    <property type="entry name" value="GGDEF"/>
    <property type="match status" value="1"/>
</dbReference>
<dbReference type="SUPFAM" id="SSF55073">
    <property type="entry name" value="Nucleotide cyclase"/>
    <property type="match status" value="1"/>
</dbReference>
<name>A0A069NUW4_9BURK</name>
<evidence type="ECO:0000256" key="6">
    <source>
        <dbReference type="ARBA" id="ARBA00023136"/>
    </source>
</evidence>
<evidence type="ECO:0000256" key="1">
    <source>
        <dbReference type="ARBA" id="ARBA00004651"/>
    </source>
</evidence>
<dbReference type="FunFam" id="3.30.70.270:FF:000001">
    <property type="entry name" value="Diguanylate cyclase domain protein"/>
    <property type="match status" value="1"/>
</dbReference>
<dbReference type="CDD" id="cd12915">
    <property type="entry name" value="PDC2_DGC_like"/>
    <property type="match status" value="1"/>
</dbReference>
<dbReference type="GO" id="GO:0043709">
    <property type="term" value="P:cell adhesion involved in single-species biofilm formation"/>
    <property type="evidence" value="ECO:0007669"/>
    <property type="project" value="TreeGrafter"/>
</dbReference>
<evidence type="ECO:0000256" key="2">
    <source>
        <dbReference type="ARBA" id="ARBA00012528"/>
    </source>
</evidence>
<comment type="caution">
    <text evidence="11">The sequence shown here is derived from an EMBL/GenBank/DDBJ whole genome shotgun (WGS) entry which is preliminary data.</text>
</comment>
<keyword evidence="6 9" id="KW-0472">Membrane</keyword>
<feature type="domain" description="GGDEF" evidence="10">
    <location>
        <begin position="345"/>
        <end position="481"/>
    </location>
</feature>
<feature type="transmembrane region" description="Helical" evidence="9">
    <location>
        <begin position="278"/>
        <end position="301"/>
    </location>
</feature>
<feature type="compositionally biased region" description="Polar residues" evidence="8">
    <location>
        <begin position="489"/>
        <end position="499"/>
    </location>
</feature>
<accession>A0A069NUW4</accession>
<dbReference type="InterPro" id="IPR050469">
    <property type="entry name" value="Diguanylate_Cyclase"/>
</dbReference>
<dbReference type="InterPro" id="IPR000160">
    <property type="entry name" value="GGDEF_dom"/>
</dbReference>
<dbReference type="PANTHER" id="PTHR45138">
    <property type="entry name" value="REGULATORY COMPONENTS OF SENSORY TRANSDUCTION SYSTEM"/>
    <property type="match status" value="1"/>
</dbReference>
<gene>
    <name evidence="11" type="ORF">BG57_12155</name>
</gene>
<evidence type="ECO:0000256" key="5">
    <source>
        <dbReference type="ARBA" id="ARBA00022989"/>
    </source>
</evidence>
<dbReference type="Pfam" id="PF00990">
    <property type="entry name" value="GGDEF"/>
    <property type="match status" value="1"/>
</dbReference>
<dbReference type="Pfam" id="PF02743">
    <property type="entry name" value="dCache_1"/>
    <property type="match status" value="1"/>
</dbReference>
<feature type="region of interest" description="Disordered" evidence="8">
    <location>
        <begin position="477"/>
        <end position="499"/>
    </location>
</feature>
<dbReference type="InterPro" id="IPR043128">
    <property type="entry name" value="Rev_trsase/Diguanyl_cyclase"/>
</dbReference>
<proteinExistence type="predicted"/>
<dbReference type="NCBIfam" id="TIGR00254">
    <property type="entry name" value="GGDEF"/>
    <property type="match status" value="1"/>
</dbReference>
<dbReference type="SMART" id="SM00267">
    <property type="entry name" value="GGDEF"/>
    <property type="match status" value="1"/>
</dbReference>
<dbReference type="GO" id="GO:0052621">
    <property type="term" value="F:diguanylate cyclase activity"/>
    <property type="evidence" value="ECO:0007669"/>
    <property type="project" value="UniProtKB-EC"/>
</dbReference>
<dbReference type="AlphaFoldDB" id="A0A069NUW4"/>
<sequence>MLAGATGTAISACVLILTFTVLAMGRQQELDRAAASSMNVAVTLSREIARNVELYDLSLEAVAEGASDSRVQSLPKDLRHRVLFDRSTTARDVSGVFVIDREGNFKEARDETAVHANVADRDYFVAQIPRGKEGLFLSRPYQSRARGGASSIALSRRITLSDGSFGGIALLAVNTDYFQSMMQALAVGPHGASLILQKDGTVVARNPRLKAGEPSSVAHSPTFKQMLATEQGFYIARSPVDGLTRLYSFAQVPDTNLIAVVAPSYDDVLSGWRHRSTIIGALALVLSTAFTYVVWALAFGLRYRIALQAHVTHVAHTDALTQLSNRGSLETSLRRVWHECSASSVPMSLLFVDADRFKAYNDNFGHAAGDAALRLIADCLKAQTRSGIDVVARYGGEEFVIVLPGAGLSDAVRVGESIRACIQSSSQGREQSGVHPVTVSVGCSVIMPSNGATTATALLAADRAVYAAKRRGRNQVSAATAAMYEPTPRQESLAGTETH</sequence>
<evidence type="ECO:0000256" key="9">
    <source>
        <dbReference type="SAM" id="Phobius"/>
    </source>
</evidence>
<dbReference type="PANTHER" id="PTHR45138:SF9">
    <property type="entry name" value="DIGUANYLATE CYCLASE DGCM-RELATED"/>
    <property type="match status" value="1"/>
</dbReference>
<evidence type="ECO:0000256" key="3">
    <source>
        <dbReference type="ARBA" id="ARBA00022475"/>
    </source>
</evidence>
<evidence type="ECO:0000256" key="8">
    <source>
        <dbReference type="SAM" id="MobiDB-lite"/>
    </source>
</evidence>
<dbReference type="GO" id="GO:1902201">
    <property type="term" value="P:negative regulation of bacterial-type flagellum-dependent cell motility"/>
    <property type="evidence" value="ECO:0007669"/>
    <property type="project" value="TreeGrafter"/>
</dbReference>
<comment type="catalytic activity">
    <reaction evidence="7">
        <text>2 GTP = 3',3'-c-di-GMP + 2 diphosphate</text>
        <dbReference type="Rhea" id="RHEA:24898"/>
        <dbReference type="ChEBI" id="CHEBI:33019"/>
        <dbReference type="ChEBI" id="CHEBI:37565"/>
        <dbReference type="ChEBI" id="CHEBI:58805"/>
        <dbReference type="EC" id="2.7.7.65"/>
    </reaction>
</comment>
<comment type="subcellular location">
    <subcellularLocation>
        <location evidence="1">Cell membrane</location>
        <topology evidence="1">Multi-pass membrane protein</topology>
    </subcellularLocation>
</comment>
<dbReference type="Proteomes" id="UP000027439">
    <property type="component" value="Unassembled WGS sequence"/>
</dbReference>
<dbReference type="GO" id="GO:0005886">
    <property type="term" value="C:plasma membrane"/>
    <property type="evidence" value="ECO:0007669"/>
    <property type="project" value="UniProtKB-SubCell"/>
</dbReference>
<dbReference type="STRING" id="1071679.BG57_12155"/>
<evidence type="ECO:0000313" key="12">
    <source>
        <dbReference type="Proteomes" id="UP000027439"/>
    </source>
</evidence>
<keyword evidence="4 9" id="KW-0812">Transmembrane</keyword>
<dbReference type="EMBL" id="JFHE01000020">
    <property type="protein sequence ID" value="KDR32193.1"/>
    <property type="molecule type" value="Genomic_DNA"/>
</dbReference>
<dbReference type="eggNOG" id="COG3706">
    <property type="taxonomic scope" value="Bacteria"/>
</dbReference>
<dbReference type="CDD" id="cd12914">
    <property type="entry name" value="PDC1_DGC_like"/>
    <property type="match status" value="1"/>
</dbReference>
<keyword evidence="5 9" id="KW-1133">Transmembrane helix</keyword>
<reference evidence="11 12" key="1">
    <citation type="submission" date="2014-03" db="EMBL/GenBank/DDBJ databases">
        <title>Draft Genome Sequences of Four Burkholderia Strains.</title>
        <authorList>
            <person name="Liu X.Y."/>
            <person name="Li C.X."/>
            <person name="Xu J.H."/>
        </authorList>
    </citation>
    <scope>NUCLEOTIDE SEQUENCE [LARGE SCALE GENOMIC DNA]</scope>
    <source>
        <strain evidence="11 12">R27</strain>
    </source>
</reference>
<dbReference type="InterPro" id="IPR033479">
    <property type="entry name" value="dCache_1"/>
</dbReference>
<dbReference type="PROSITE" id="PS50887">
    <property type="entry name" value="GGDEF"/>
    <property type="match status" value="1"/>
</dbReference>
<dbReference type="EC" id="2.7.7.65" evidence="2"/>
<protein>
    <recommendedName>
        <fullName evidence="2">diguanylate cyclase</fullName>
        <ecNumber evidence="2">2.7.7.65</ecNumber>
    </recommendedName>
</protein>
<keyword evidence="3" id="KW-1003">Cell membrane</keyword>
<dbReference type="InterPro" id="IPR029787">
    <property type="entry name" value="Nucleotide_cyclase"/>
</dbReference>
<evidence type="ECO:0000259" key="10">
    <source>
        <dbReference type="PROSITE" id="PS50887"/>
    </source>
</evidence>
<dbReference type="Gene3D" id="3.30.70.270">
    <property type="match status" value="1"/>
</dbReference>